<protein>
    <submittedName>
        <fullName evidence="2">Uncharacterized protein</fullName>
    </submittedName>
</protein>
<feature type="compositionally biased region" description="Basic and acidic residues" evidence="1">
    <location>
        <begin position="151"/>
        <end position="162"/>
    </location>
</feature>
<proteinExistence type="predicted"/>
<organism evidence="2 3">
    <name type="scientific">Rhodosorus marinus</name>
    <dbReference type="NCBI Taxonomy" id="101924"/>
    <lineage>
        <taxon>Eukaryota</taxon>
        <taxon>Rhodophyta</taxon>
        <taxon>Stylonematophyceae</taxon>
        <taxon>Stylonematales</taxon>
        <taxon>Stylonemataceae</taxon>
        <taxon>Rhodosorus</taxon>
    </lineage>
</organism>
<evidence type="ECO:0000313" key="2">
    <source>
        <dbReference type="EMBL" id="KAJ8901105.1"/>
    </source>
</evidence>
<dbReference type="AlphaFoldDB" id="A0AAV8UF50"/>
<feature type="region of interest" description="Disordered" evidence="1">
    <location>
        <begin position="151"/>
        <end position="174"/>
    </location>
</feature>
<dbReference type="EMBL" id="JAMWBK010000012">
    <property type="protein sequence ID" value="KAJ8901105.1"/>
    <property type="molecule type" value="Genomic_DNA"/>
</dbReference>
<evidence type="ECO:0000313" key="3">
    <source>
        <dbReference type="Proteomes" id="UP001157974"/>
    </source>
</evidence>
<keyword evidence="3" id="KW-1185">Reference proteome</keyword>
<name>A0AAV8UF50_9RHOD</name>
<sequence length="248" mass="28093">MEELEPAMDAMVLGEFEKAVELSREVASPGGYSVSLELQGLHELGRDSEALELVQSSLDLVKSSDTFAKVSISFCVHQGDYELAEEVFTSWLGQQDLSGRNSVSTATRDIIMVYLDKVVRCQHGPEGVKKFAEQRLDPELRDQLLSELIEEPREDPSPSHPEETDEQASRGALTNTRKTRIEQLRLTIWSRIQSLVKERGPTTVLFLAVTLVYLLRTRIFRRLARYLTRSVLDTLRMSLGLHRNFANT</sequence>
<accession>A0AAV8UF50</accession>
<comment type="caution">
    <text evidence="2">The sequence shown here is derived from an EMBL/GenBank/DDBJ whole genome shotgun (WGS) entry which is preliminary data.</text>
</comment>
<evidence type="ECO:0000256" key="1">
    <source>
        <dbReference type="SAM" id="MobiDB-lite"/>
    </source>
</evidence>
<gene>
    <name evidence="2" type="ORF">NDN08_004965</name>
</gene>
<dbReference type="Proteomes" id="UP001157974">
    <property type="component" value="Unassembled WGS sequence"/>
</dbReference>
<reference evidence="2 3" key="1">
    <citation type="journal article" date="2023" name="Nat. Commun.">
        <title>Origin of minicircular mitochondrial genomes in red algae.</title>
        <authorList>
            <person name="Lee Y."/>
            <person name="Cho C.H."/>
            <person name="Lee Y.M."/>
            <person name="Park S.I."/>
            <person name="Yang J.H."/>
            <person name="West J.A."/>
            <person name="Bhattacharya D."/>
            <person name="Yoon H.S."/>
        </authorList>
    </citation>
    <scope>NUCLEOTIDE SEQUENCE [LARGE SCALE GENOMIC DNA]</scope>
    <source>
        <strain evidence="2 3">CCMP1338</strain>
        <tissue evidence="2">Whole cell</tissue>
    </source>
</reference>